<gene>
    <name evidence="1" type="ORF">S06H3_38453</name>
</gene>
<protein>
    <recommendedName>
        <fullName evidence="2">Right handed beta helix domain-containing protein</fullName>
    </recommendedName>
</protein>
<organism evidence="1">
    <name type="scientific">marine sediment metagenome</name>
    <dbReference type="NCBI Taxonomy" id="412755"/>
    <lineage>
        <taxon>unclassified sequences</taxon>
        <taxon>metagenomes</taxon>
        <taxon>ecological metagenomes</taxon>
    </lineage>
</organism>
<reference evidence="1" key="1">
    <citation type="journal article" date="2014" name="Front. Microbiol.">
        <title>High frequency of phylogenetically diverse reductive dehalogenase-homologous genes in deep subseafloor sedimentary metagenomes.</title>
        <authorList>
            <person name="Kawai M."/>
            <person name="Futagami T."/>
            <person name="Toyoda A."/>
            <person name="Takaki Y."/>
            <person name="Nishi S."/>
            <person name="Hori S."/>
            <person name="Arai W."/>
            <person name="Tsubouchi T."/>
            <person name="Morono Y."/>
            <person name="Uchiyama I."/>
            <person name="Ito T."/>
            <person name="Fujiyama A."/>
            <person name="Inagaki F."/>
            <person name="Takami H."/>
        </authorList>
    </citation>
    <scope>NUCLEOTIDE SEQUENCE</scope>
    <source>
        <strain evidence="1">Expedition CK06-06</strain>
    </source>
</reference>
<dbReference type="EMBL" id="BARV01023439">
    <property type="protein sequence ID" value="GAI36757.1"/>
    <property type="molecule type" value="Genomic_DNA"/>
</dbReference>
<dbReference type="InterPro" id="IPR022441">
    <property type="entry name" value="Para_beta_helix_rpt-2"/>
</dbReference>
<accession>X1MYE9</accession>
<evidence type="ECO:0000313" key="1">
    <source>
        <dbReference type="EMBL" id="GAI36757.1"/>
    </source>
</evidence>
<dbReference type="InterPro" id="IPR011050">
    <property type="entry name" value="Pectin_lyase_fold/virulence"/>
</dbReference>
<dbReference type="AlphaFoldDB" id="X1MYE9"/>
<proteinExistence type="predicted"/>
<comment type="caution">
    <text evidence="1">The sequence shown here is derived from an EMBL/GenBank/DDBJ whole genome shotgun (WGS) entry which is preliminary data.</text>
</comment>
<name>X1MYE9_9ZZZZ</name>
<feature type="non-terminal residue" evidence="1">
    <location>
        <position position="269"/>
    </location>
</feature>
<evidence type="ECO:0008006" key="2">
    <source>
        <dbReference type="Google" id="ProtNLM"/>
    </source>
</evidence>
<dbReference type="NCBIfam" id="TIGR03804">
    <property type="entry name" value="para_beta_helix"/>
    <property type="match status" value="1"/>
</dbReference>
<sequence>DFYDNGTYISFTTTHFTAYAGGPPGNNSYLTIWDLTDPEGGSQTVYVDNNNTFYANYSDLDGNPITTIADGYIAWCEFRENSSGGWSAIDNMSYNDTSTFYEYSKNITNAGTFFFNVSCFNDGTPPQNYSNLSAIDSFVITPLIGEAVSSCGILDQANTVYTLTQNVSSSGTCFTIENNSITLDCDGYTINYSSSSTGYGINNSAGYDNITITNCTINQTNVTVWSFGIFLNESDDSTVEYCNMTNGKAGILVMNSFNTTIQHKGEFRP</sequence>
<dbReference type="SUPFAM" id="SSF51126">
    <property type="entry name" value="Pectin lyase-like"/>
    <property type="match status" value="1"/>
</dbReference>
<feature type="non-terminal residue" evidence="1">
    <location>
        <position position="1"/>
    </location>
</feature>